<feature type="domain" description="C2H2-type" evidence="8">
    <location>
        <begin position="294"/>
        <end position="316"/>
    </location>
</feature>
<sequence length="503" mass="54263">MLEEQSLIPNFTPYSTPNPNPNPNSLSFHTDASHQPFLQQFEGFQDRSAFELSGTVTQTPDSTTYHNVGVTMSGSTNVVLVTRQPESALPFHCEVCKISCNAKDVLEKHKQGKKHLKSVEKLADSSANAPNLVPPSVASGTAVGELEYKKHKLLKNGATAENLISCDICNVICNNQEAFQMHVASKKHSAKAIVQLASTNAVFDATSDSSAGLQKKSNPFHCEICQITCTSSEHLKMHIAGKKHSQKVTDLEKITNLLLTPIASQDTPPPTNPMVNPESNEGKTVSLHEAKHACELCGVGCDTNEVLQNHLKGKKHLKKMKDSGQIPNIPQNPIASQDTPTTMPVVNPESNEVITVNLHEAKAVCELCGITCDTNQMLKIHMTGRKHRKNVEKSEKLIGPNPAPVTEPVAKPGVIGPLPEEVTAASDGSKRKAKRSDSGDDMEAKKQKILQSGTALNAVVTCTLCNVVCNSETVYFSHLAGQKHAAMAVKQAETQAKATVQES</sequence>
<accession>A0AAD8JPT6</accession>
<reference evidence="9" key="1">
    <citation type="journal article" date="2023" name="bioRxiv">
        <title>Improved chromosome-level genome assembly for marigold (Tagetes erecta).</title>
        <authorList>
            <person name="Jiang F."/>
            <person name="Yuan L."/>
            <person name="Wang S."/>
            <person name="Wang H."/>
            <person name="Xu D."/>
            <person name="Wang A."/>
            <person name="Fan W."/>
        </authorList>
    </citation>
    <scope>NUCLEOTIDE SEQUENCE</scope>
    <source>
        <strain evidence="9">WSJ</strain>
        <tissue evidence="9">Leaf</tissue>
    </source>
</reference>
<dbReference type="InterPro" id="IPR022755">
    <property type="entry name" value="Znf_C2H2_jaz"/>
</dbReference>
<keyword evidence="3" id="KW-0677">Repeat</keyword>
<feature type="region of interest" description="Disordered" evidence="7">
    <location>
        <begin position="262"/>
        <end position="281"/>
    </location>
</feature>
<protein>
    <recommendedName>
        <fullName evidence="8">C2H2-type domain-containing protein</fullName>
    </recommendedName>
</protein>
<dbReference type="InterPro" id="IPR013087">
    <property type="entry name" value="Znf_C2H2_type"/>
</dbReference>
<dbReference type="SMART" id="SM00451">
    <property type="entry name" value="ZnF_U1"/>
    <property type="match status" value="6"/>
</dbReference>
<keyword evidence="5" id="KW-0862">Zinc</keyword>
<evidence type="ECO:0000313" key="10">
    <source>
        <dbReference type="Proteomes" id="UP001229421"/>
    </source>
</evidence>
<evidence type="ECO:0000256" key="4">
    <source>
        <dbReference type="ARBA" id="ARBA00022771"/>
    </source>
</evidence>
<feature type="compositionally biased region" description="Basic and acidic residues" evidence="7">
    <location>
        <begin position="435"/>
        <end position="444"/>
    </location>
</feature>
<evidence type="ECO:0000256" key="5">
    <source>
        <dbReference type="ARBA" id="ARBA00022833"/>
    </source>
</evidence>
<dbReference type="InterPro" id="IPR051868">
    <property type="entry name" value="ZN346_ZMAT4"/>
</dbReference>
<dbReference type="PROSITE" id="PS00028">
    <property type="entry name" value="ZINC_FINGER_C2H2_1"/>
    <property type="match status" value="3"/>
</dbReference>
<dbReference type="SUPFAM" id="SSF57667">
    <property type="entry name" value="beta-beta-alpha zinc fingers"/>
    <property type="match status" value="6"/>
</dbReference>
<dbReference type="Pfam" id="PF12171">
    <property type="entry name" value="zf-C2H2_jaz"/>
    <property type="match status" value="1"/>
</dbReference>
<dbReference type="SMART" id="SM00355">
    <property type="entry name" value="ZnF_C2H2"/>
    <property type="match status" value="6"/>
</dbReference>
<dbReference type="InterPro" id="IPR003604">
    <property type="entry name" value="Matrin/U1-like-C_Znf_C2H2"/>
</dbReference>
<dbReference type="GO" id="GO:0005634">
    <property type="term" value="C:nucleus"/>
    <property type="evidence" value="ECO:0007669"/>
    <property type="project" value="UniProtKB-SubCell"/>
</dbReference>
<dbReference type="Gene3D" id="3.30.160.60">
    <property type="entry name" value="Classic Zinc Finger"/>
    <property type="match status" value="6"/>
</dbReference>
<feature type="domain" description="C2H2-type" evidence="8">
    <location>
        <begin position="222"/>
        <end position="244"/>
    </location>
</feature>
<evidence type="ECO:0000256" key="1">
    <source>
        <dbReference type="ARBA" id="ARBA00004123"/>
    </source>
</evidence>
<feature type="domain" description="C2H2-type" evidence="8">
    <location>
        <begin position="93"/>
        <end position="115"/>
    </location>
</feature>
<evidence type="ECO:0000256" key="3">
    <source>
        <dbReference type="ARBA" id="ARBA00022737"/>
    </source>
</evidence>
<gene>
    <name evidence="9" type="ORF">QVD17_38953</name>
</gene>
<keyword evidence="6" id="KW-0539">Nucleus</keyword>
<dbReference type="GO" id="GO:0003676">
    <property type="term" value="F:nucleic acid binding"/>
    <property type="evidence" value="ECO:0007669"/>
    <property type="project" value="InterPro"/>
</dbReference>
<evidence type="ECO:0000256" key="6">
    <source>
        <dbReference type="ARBA" id="ARBA00023242"/>
    </source>
</evidence>
<dbReference type="GO" id="GO:0008270">
    <property type="term" value="F:zinc ion binding"/>
    <property type="evidence" value="ECO:0007669"/>
    <property type="project" value="UniProtKB-KW"/>
</dbReference>
<name>A0AAD8JPT6_TARER</name>
<keyword evidence="10" id="KW-1185">Reference proteome</keyword>
<evidence type="ECO:0000256" key="7">
    <source>
        <dbReference type="SAM" id="MobiDB-lite"/>
    </source>
</evidence>
<dbReference type="AlphaFoldDB" id="A0AAD8JPT6"/>
<dbReference type="InterPro" id="IPR036236">
    <property type="entry name" value="Znf_C2H2_sf"/>
</dbReference>
<comment type="caution">
    <text evidence="9">The sequence shown here is derived from an EMBL/GenBank/DDBJ whole genome shotgun (WGS) entry which is preliminary data.</text>
</comment>
<evidence type="ECO:0000259" key="8">
    <source>
        <dbReference type="PROSITE" id="PS00028"/>
    </source>
</evidence>
<organism evidence="9 10">
    <name type="scientific">Tagetes erecta</name>
    <name type="common">African marigold</name>
    <dbReference type="NCBI Taxonomy" id="13708"/>
    <lineage>
        <taxon>Eukaryota</taxon>
        <taxon>Viridiplantae</taxon>
        <taxon>Streptophyta</taxon>
        <taxon>Embryophyta</taxon>
        <taxon>Tracheophyta</taxon>
        <taxon>Spermatophyta</taxon>
        <taxon>Magnoliopsida</taxon>
        <taxon>eudicotyledons</taxon>
        <taxon>Gunneridae</taxon>
        <taxon>Pentapetalae</taxon>
        <taxon>asterids</taxon>
        <taxon>campanulids</taxon>
        <taxon>Asterales</taxon>
        <taxon>Asteraceae</taxon>
        <taxon>Asteroideae</taxon>
        <taxon>Heliantheae alliance</taxon>
        <taxon>Tageteae</taxon>
        <taxon>Tagetes</taxon>
    </lineage>
</organism>
<feature type="region of interest" description="Disordered" evidence="7">
    <location>
        <begin position="385"/>
        <end position="444"/>
    </location>
</feature>
<keyword evidence="2" id="KW-0479">Metal-binding</keyword>
<comment type="subcellular location">
    <subcellularLocation>
        <location evidence="1">Nucleus</location>
    </subcellularLocation>
</comment>
<dbReference type="Pfam" id="PF12874">
    <property type="entry name" value="zf-met"/>
    <property type="match status" value="5"/>
</dbReference>
<keyword evidence="4" id="KW-0863">Zinc-finger</keyword>
<dbReference type="Proteomes" id="UP001229421">
    <property type="component" value="Unassembled WGS sequence"/>
</dbReference>
<proteinExistence type="predicted"/>
<evidence type="ECO:0000256" key="2">
    <source>
        <dbReference type="ARBA" id="ARBA00022723"/>
    </source>
</evidence>
<feature type="region of interest" description="Disordered" evidence="7">
    <location>
        <begin position="1"/>
        <end position="23"/>
    </location>
</feature>
<dbReference type="EMBL" id="JAUHHV010000011">
    <property type="protein sequence ID" value="KAK1407339.1"/>
    <property type="molecule type" value="Genomic_DNA"/>
</dbReference>
<evidence type="ECO:0000313" key="9">
    <source>
        <dbReference type="EMBL" id="KAK1407339.1"/>
    </source>
</evidence>
<dbReference type="PANTHER" id="PTHR46144">
    <property type="entry name" value="ZINC FINGER PROTEIN 385B-LIKE"/>
    <property type="match status" value="1"/>
</dbReference>
<dbReference type="PANTHER" id="PTHR46144:SF6">
    <property type="entry name" value="C2H2-TYPE DOMAIN-CONTAINING PROTEIN"/>
    <property type="match status" value="1"/>
</dbReference>